<proteinExistence type="predicted"/>
<dbReference type="Proteomes" id="UP001589613">
    <property type="component" value="Unassembled WGS sequence"/>
</dbReference>
<feature type="transmembrane region" description="Helical" evidence="1">
    <location>
        <begin position="119"/>
        <end position="141"/>
    </location>
</feature>
<dbReference type="EMBL" id="JBHMAX010000023">
    <property type="protein sequence ID" value="MFB9732898.1"/>
    <property type="molecule type" value="Genomic_DNA"/>
</dbReference>
<dbReference type="RefSeq" id="WP_141338435.1">
    <property type="nucleotide sequence ID" value="NZ_JBHMAX010000023.1"/>
</dbReference>
<evidence type="ECO:0000256" key="1">
    <source>
        <dbReference type="SAM" id="Phobius"/>
    </source>
</evidence>
<sequence>MAASPVQPTVAPPPAQERPRTVLDLEEDRGAGVVVQTGFLLVAAGMVGLALLLDLPVDSAWGPWTVALVTVLACLAYMALHELTHAGLLWALTGTRPTVGVRLPYLVTGSQALLPRRTATTVALGPLVLWGLVLLGLLAVVPDEMFLTVYVLAGLNLAGSAGDLLQAWRVGRLPSAALVRDDGRRTTVHLPAD</sequence>
<protein>
    <submittedName>
        <fullName evidence="2">DUF3267 domain-containing protein</fullName>
    </submittedName>
</protein>
<reference evidence="2 3" key="1">
    <citation type="submission" date="2024-09" db="EMBL/GenBank/DDBJ databases">
        <authorList>
            <person name="Sun Q."/>
            <person name="Mori K."/>
        </authorList>
    </citation>
    <scope>NUCLEOTIDE SEQUENCE [LARGE SCALE GENOMIC DNA]</scope>
    <source>
        <strain evidence="2 3">JCM 12763</strain>
    </source>
</reference>
<organism evidence="2 3">
    <name type="scientific">Ornithinimicrobium kibberense</name>
    <dbReference type="NCBI Taxonomy" id="282060"/>
    <lineage>
        <taxon>Bacteria</taxon>
        <taxon>Bacillati</taxon>
        <taxon>Actinomycetota</taxon>
        <taxon>Actinomycetes</taxon>
        <taxon>Micrococcales</taxon>
        <taxon>Ornithinimicrobiaceae</taxon>
        <taxon>Ornithinimicrobium</taxon>
    </lineage>
</organism>
<keyword evidence="1" id="KW-0472">Membrane</keyword>
<dbReference type="Pfam" id="PF11667">
    <property type="entry name" value="DUF3267"/>
    <property type="match status" value="1"/>
</dbReference>
<evidence type="ECO:0000313" key="3">
    <source>
        <dbReference type="Proteomes" id="UP001589613"/>
    </source>
</evidence>
<keyword evidence="1" id="KW-1133">Transmembrane helix</keyword>
<keyword evidence="1" id="KW-0812">Transmembrane</keyword>
<dbReference type="InterPro" id="IPR021683">
    <property type="entry name" value="DUF3267"/>
</dbReference>
<feature type="transmembrane region" description="Helical" evidence="1">
    <location>
        <begin position="147"/>
        <end position="165"/>
    </location>
</feature>
<accession>A0ABV5V5C7</accession>
<comment type="caution">
    <text evidence="2">The sequence shown here is derived from an EMBL/GenBank/DDBJ whole genome shotgun (WGS) entry which is preliminary data.</text>
</comment>
<feature type="transmembrane region" description="Helical" evidence="1">
    <location>
        <begin position="33"/>
        <end position="53"/>
    </location>
</feature>
<feature type="transmembrane region" description="Helical" evidence="1">
    <location>
        <begin position="60"/>
        <end position="80"/>
    </location>
</feature>
<evidence type="ECO:0000313" key="2">
    <source>
        <dbReference type="EMBL" id="MFB9732898.1"/>
    </source>
</evidence>
<name>A0ABV5V5C7_9MICO</name>
<gene>
    <name evidence="2" type="ORF">ACFFN0_12680</name>
</gene>
<keyword evidence="3" id="KW-1185">Reference proteome</keyword>